<dbReference type="Gene3D" id="3.30.70.270">
    <property type="match status" value="2"/>
</dbReference>
<dbReference type="SUPFAM" id="SSF56672">
    <property type="entry name" value="DNA/RNA polymerases"/>
    <property type="match status" value="1"/>
</dbReference>
<comment type="caution">
    <text evidence="1">The sequence shown here is derived from an EMBL/GenBank/DDBJ whole genome shotgun (WGS) entry which is preliminary data.</text>
</comment>
<dbReference type="PANTHER" id="PTHR37984:SF5">
    <property type="entry name" value="PROTEIN NYNRIN-LIKE"/>
    <property type="match status" value="1"/>
</dbReference>
<dbReference type="InterPro" id="IPR043128">
    <property type="entry name" value="Rev_trsase/Diguanyl_cyclase"/>
</dbReference>
<protein>
    <recommendedName>
        <fullName evidence="3">Transposable element protein</fullName>
    </recommendedName>
</protein>
<keyword evidence="2" id="KW-1185">Reference proteome</keyword>
<dbReference type="PANTHER" id="PTHR37984">
    <property type="entry name" value="PROTEIN CBG26694"/>
    <property type="match status" value="1"/>
</dbReference>
<dbReference type="Proteomes" id="UP001054821">
    <property type="component" value="Chromosome 1"/>
</dbReference>
<reference evidence="1 2" key="1">
    <citation type="journal article" date="2022" name="G3 (Bethesda)">
        <title>Whole-genome sequence and methylome profiling of the almond [Prunus dulcis (Mill.) D.A. Webb] cultivar 'Nonpareil'.</title>
        <authorList>
            <person name="D'Amico-Willman K.M."/>
            <person name="Ouma W.Z."/>
            <person name="Meulia T."/>
            <person name="Sideli G.M."/>
            <person name="Gradziel T.M."/>
            <person name="Fresnedo-Ramirez J."/>
        </authorList>
    </citation>
    <scope>NUCLEOTIDE SEQUENCE [LARGE SCALE GENOMIC DNA]</scope>
    <source>
        <strain evidence="1">Clone GOH B32 T37-40</strain>
    </source>
</reference>
<sequence>MLEKELNRSHEDWKYVPQSLRKGSLKEHVNRFIDTLGLHAGDYNLWLREFLKALLTVPIHSIQLWHQALSALGRIWQASSIKIIFPACGKSYYHLPQQHSPKKGEDPVDFVHRFRDLALDCYDGTDEEALVEICISNIVADYKVYLKNIGISQFSRLVEVVRKTSMSVKPTGQRTWRSTDYRDLNRACPKDEFLLPNMDILIDSTLCQGLLSFMDGFSGYNQIKMSLKDAEKIAFRTPYGNFYYTRKPSISFEEGVGKVLAVQVEDEPKKVRVRVSSGKFLGFQVHQSGIDVDPKKTRAINSLAPPRNPKELKSFIGRLSYIRRFIPGLVAIISVFTPLLKKGKPYEWSKECQEAYQQVQQIITKLPTMRAPIPGLLLKLFVAATNAAVSGFACPR</sequence>
<dbReference type="Gene3D" id="3.10.10.10">
    <property type="entry name" value="HIV Type 1 Reverse Transcriptase, subunit A, domain 1"/>
    <property type="match status" value="1"/>
</dbReference>
<organism evidence="1 2">
    <name type="scientific">Prunus dulcis</name>
    <name type="common">Almond</name>
    <name type="synonym">Amygdalus dulcis</name>
    <dbReference type="NCBI Taxonomy" id="3755"/>
    <lineage>
        <taxon>Eukaryota</taxon>
        <taxon>Viridiplantae</taxon>
        <taxon>Streptophyta</taxon>
        <taxon>Embryophyta</taxon>
        <taxon>Tracheophyta</taxon>
        <taxon>Spermatophyta</taxon>
        <taxon>Magnoliopsida</taxon>
        <taxon>eudicotyledons</taxon>
        <taxon>Gunneridae</taxon>
        <taxon>Pentapetalae</taxon>
        <taxon>rosids</taxon>
        <taxon>fabids</taxon>
        <taxon>Rosales</taxon>
        <taxon>Rosaceae</taxon>
        <taxon>Amygdaloideae</taxon>
        <taxon>Amygdaleae</taxon>
        <taxon>Prunus</taxon>
    </lineage>
</organism>
<gene>
    <name evidence="1" type="ORF">L3X38_003958</name>
</gene>
<dbReference type="InterPro" id="IPR050951">
    <property type="entry name" value="Retrovirus_Pol_polyprotein"/>
</dbReference>
<name>A0AAD4ZN08_PRUDU</name>
<evidence type="ECO:0000313" key="2">
    <source>
        <dbReference type="Proteomes" id="UP001054821"/>
    </source>
</evidence>
<proteinExistence type="predicted"/>
<evidence type="ECO:0000313" key="1">
    <source>
        <dbReference type="EMBL" id="KAI5351067.1"/>
    </source>
</evidence>
<accession>A0AAD4ZN08</accession>
<dbReference type="InterPro" id="IPR043502">
    <property type="entry name" value="DNA/RNA_pol_sf"/>
</dbReference>
<dbReference type="AlphaFoldDB" id="A0AAD4ZN08"/>
<evidence type="ECO:0008006" key="3">
    <source>
        <dbReference type="Google" id="ProtNLM"/>
    </source>
</evidence>
<dbReference type="EMBL" id="JAJFAZ020000001">
    <property type="protein sequence ID" value="KAI5351067.1"/>
    <property type="molecule type" value="Genomic_DNA"/>
</dbReference>